<reference evidence="1" key="1">
    <citation type="submission" date="2014-11" db="EMBL/GenBank/DDBJ databases">
        <authorList>
            <person name="Amaro Gonzalez C."/>
        </authorList>
    </citation>
    <scope>NUCLEOTIDE SEQUENCE</scope>
</reference>
<name>A0A0E9R364_ANGAN</name>
<sequence>MNGSFLTHSPSIFTVFKYFAVEEPLDALGFYWAWLVL</sequence>
<accession>A0A0E9R364</accession>
<proteinExistence type="predicted"/>
<evidence type="ECO:0000313" key="1">
    <source>
        <dbReference type="EMBL" id="JAH23564.1"/>
    </source>
</evidence>
<dbReference type="EMBL" id="GBXM01085013">
    <property type="protein sequence ID" value="JAH23564.1"/>
    <property type="molecule type" value="Transcribed_RNA"/>
</dbReference>
<protein>
    <submittedName>
        <fullName evidence="1">Uncharacterized protein</fullName>
    </submittedName>
</protein>
<organism evidence="1">
    <name type="scientific">Anguilla anguilla</name>
    <name type="common">European freshwater eel</name>
    <name type="synonym">Muraena anguilla</name>
    <dbReference type="NCBI Taxonomy" id="7936"/>
    <lineage>
        <taxon>Eukaryota</taxon>
        <taxon>Metazoa</taxon>
        <taxon>Chordata</taxon>
        <taxon>Craniata</taxon>
        <taxon>Vertebrata</taxon>
        <taxon>Euteleostomi</taxon>
        <taxon>Actinopterygii</taxon>
        <taxon>Neopterygii</taxon>
        <taxon>Teleostei</taxon>
        <taxon>Anguilliformes</taxon>
        <taxon>Anguillidae</taxon>
        <taxon>Anguilla</taxon>
    </lineage>
</organism>
<dbReference type="AlphaFoldDB" id="A0A0E9R364"/>
<reference evidence="1" key="2">
    <citation type="journal article" date="2015" name="Fish Shellfish Immunol.">
        <title>Early steps in the European eel (Anguilla anguilla)-Vibrio vulnificus interaction in the gills: Role of the RtxA13 toxin.</title>
        <authorList>
            <person name="Callol A."/>
            <person name="Pajuelo D."/>
            <person name="Ebbesson L."/>
            <person name="Teles M."/>
            <person name="MacKenzie S."/>
            <person name="Amaro C."/>
        </authorList>
    </citation>
    <scope>NUCLEOTIDE SEQUENCE</scope>
</reference>